<dbReference type="InterPro" id="IPR036875">
    <property type="entry name" value="Znf_CCHC_sf"/>
</dbReference>
<dbReference type="Proteomes" id="UP000593564">
    <property type="component" value="Unassembled WGS sequence"/>
</dbReference>
<feature type="compositionally biased region" description="Polar residues" evidence="1">
    <location>
        <begin position="122"/>
        <end position="143"/>
    </location>
</feature>
<dbReference type="Pfam" id="PF07727">
    <property type="entry name" value="RVT_2"/>
    <property type="match status" value="1"/>
</dbReference>
<dbReference type="GO" id="GO:0003676">
    <property type="term" value="F:nucleic acid binding"/>
    <property type="evidence" value="ECO:0007669"/>
    <property type="project" value="InterPro"/>
</dbReference>
<evidence type="ECO:0000259" key="2">
    <source>
        <dbReference type="Pfam" id="PF07727"/>
    </source>
</evidence>
<dbReference type="PANTHER" id="PTHR33781:SF4">
    <property type="entry name" value="PROTEIN PHYTOCHROME KINASE SUBSTRATE 1"/>
    <property type="match status" value="1"/>
</dbReference>
<keyword evidence="4" id="KW-1185">Reference proteome</keyword>
<dbReference type="GO" id="GO:0008270">
    <property type="term" value="F:zinc ion binding"/>
    <property type="evidence" value="ECO:0007669"/>
    <property type="project" value="InterPro"/>
</dbReference>
<dbReference type="InterPro" id="IPR039615">
    <property type="entry name" value="PKS"/>
</dbReference>
<organism evidence="3 4">
    <name type="scientific">Camellia sinensis</name>
    <name type="common">Tea plant</name>
    <name type="synonym">Thea sinensis</name>
    <dbReference type="NCBI Taxonomy" id="4442"/>
    <lineage>
        <taxon>Eukaryota</taxon>
        <taxon>Viridiplantae</taxon>
        <taxon>Streptophyta</taxon>
        <taxon>Embryophyta</taxon>
        <taxon>Tracheophyta</taxon>
        <taxon>Spermatophyta</taxon>
        <taxon>Magnoliopsida</taxon>
        <taxon>eudicotyledons</taxon>
        <taxon>Gunneridae</taxon>
        <taxon>Pentapetalae</taxon>
        <taxon>asterids</taxon>
        <taxon>Ericales</taxon>
        <taxon>Theaceae</taxon>
        <taxon>Camellia</taxon>
    </lineage>
</organism>
<evidence type="ECO:0000256" key="1">
    <source>
        <dbReference type="SAM" id="MobiDB-lite"/>
    </source>
</evidence>
<comment type="caution">
    <text evidence="3">The sequence shown here is derived from an EMBL/GenBank/DDBJ whole genome shotgun (WGS) entry which is preliminary data.</text>
</comment>
<dbReference type="Gene3D" id="4.10.60.10">
    <property type="entry name" value="Zinc finger, CCHC-type"/>
    <property type="match status" value="1"/>
</dbReference>
<proteinExistence type="predicted"/>
<dbReference type="InterPro" id="IPR013103">
    <property type="entry name" value="RVT_2"/>
</dbReference>
<feature type="compositionally biased region" description="Basic residues" evidence="1">
    <location>
        <begin position="146"/>
        <end position="155"/>
    </location>
</feature>
<name>A0A7J7GE98_CAMSI</name>
<gene>
    <name evidence="3" type="ORF">HYC85_023342</name>
</gene>
<feature type="domain" description="Reverse transcriptase Ty1/copia-type" evidence="2">
    <location>
        <begin position="684"/>
        <end position="811"/>
    </location>
</feature>
<dbReference type="PANTHER" id="PTHR33781">
    <property type="entry name" value="PROTEIN PHYTOCHROME KINASE SUBSTRATE 1-RELATED"/>
    <property type="match status" value="1"/>
</dbReference>
<protein>
    <recommendedName>
        <fullName evidence="2">Reverse transcriptase Ty1/copia-type domain-containing protein</fullName>
    </recommendedName>
</protein>
<reference evidence="4" key="1">
    <citation type="journal article" date="2020" name="Nat. Commun.">
        <title>Genome assembly of wild tea tree DASZ reveals pedigree and selection history of tea varieties.</title>
        <authorList>
            <person name="Zhang W."/>
            <person name="Zhang Y."/>
            <person name="Qiu H."/>
            <person name="Guo Y."/>
            <person name="Wan H."/>
            <person name="Zhang X."/>
            <person name="Scossa F."/>
            <person name="Alseekh S."/>
            <person name="Zhang Q."/>
            <person name="Wang P."/>
            <person name="Xu L."/>
            <person name="Schmidt M.H."/>
            <person name="Jia X."/>
            <person name="Li D."/>
            <person name="Zhu A."/>
            <person name="Guo F."/>
            <person name="Chen W."/>
            <person name="Ni D."/>
            <person name="Usadel B."/>
            <person name="Fernie A.R."/>
            <person name="Wen W."/>
        </authorList>
    </citation>
    <scope>NUCLEOTIDE SEQUENCE [LARGE SCALE GENOMIC DNA]</scope>
    <source>
        <strain evidence="4">cv. G240</strain>
    </source>
</reference>
<evidence type="ECO:0000313" key="3">
    <source>
        <dbReference type="EMBL" id="KAF5939083.1"/>
    </source>
</evidence>
<dbReference type="SUPFAM" id="SSF56672">
    <property type="entry name" value="DNA/RNA polymerases"/>
    <property type="match status" value="1"/>
</dbReference>
<dbReference type="InterPro" id="IPR043502">
    <property type="entry name" value="DNA/RNA_pol_sf"/>
</dbReference>
<accession>A0A7J7GE98</accession>
<sequence>MAMFTLTSACTNNNISQALSLNNDNRFRDASFSSYLNCSDETSMRKLAESSQNLNSIITAIPHEHLHLRRKVEDGEIGVFGAEKYFNGGMDEESPRIASNGAINYRHVKKDEPVDKQRIQLETPSTHSDSSWNSQSGLLQSVVRNPPKKKASKRQGKSLLASLGCNCACNDKSSIDIDDHVVESNTKRSGKAVDLARANKSWLNPSVKEEMPCTKIDDAGIGLSREDCFSFPILNSKPVKVHLQEEEDDDKERKSLEVFGSPVLQKKKKAFSLERRLTMLTTWDTNARMEELEIPASCDGTYNDDIESDASSDLFEIESFTNNSNPFLDRQASDGMSSSFVIPTTCYAPSEASIEWSVVTASAADFSVVSDCEDPISSAAATKKARKMVPNAKAGVDGEREKRLTGILLGCKSQKAVRIARDAYITNGKAVPDPRRCHRTDSFAPSLVRYHWMFIGVVFATRITIQRQAINSLYVFLDSVRPKKGPLALDECAFCHQKGHWKYHCPKKGRSFALFSQQSQLPFQVPSQSTFLPPTSYVASAPTPDPNLVSLSAQIGQLQQILSTSQLSSSASIVSFLHSGLDWMSKQQIGTSRRLPPLIAPISKEDLLHIDLFSSEVSSDEYISIVLLELVPYSPPTSHLAASPPSNFSLTRRPVRILIGFKLWRMSCLLYRKLVLGIGFLCLLMDVKNVFLNGHLTEEVYMRPFPGLHHFSRQVCRLQRALFGLKQSPRAWYDRFQTIVTELGFRPCAQDSALFLLHTSTEFVVFLLYVDDMIIIGSDSSTISEVKQHFFRTFEIKDLGLLQYFIGIKQQRKNIEAVVKDN</sequence>
<evidence type="ECO:0000313" key="4">
    <source>
        <dbReference type="Proteomes" id="UP000593564"/>
    </source>
</evidence>
<dbReference type="GO" id="GO:0009638">
    <property type="term" value="P:phototropism"/>
    <property type="evidence" value="ECO:0007669"/>
    <property type="project" value="InterPro"/>
</dbReference>
<feature type="region of interest" description="Disordered" evidence="1">
    <location>
        <begin position="122"/>
        <end position="155"/>
    </location>
</feature>
<reference evidence="3 4" key="2">
    <citation type="submission" date="2020-07" db="EMBL/GenBank/DDBJ databases">
        <title>Genome assembly of wild tea tree DASZ reveals pedigree and selection history of tea varieties.</title>
        <authorList>
            <person name="Zhang W."/>
        </authorList>
    </citation>
    <scope>NUCLEOTIDE SEQUENCE [LARGE SCALE GENOMIC DNA]</scope>
    <source>
        <strain evidence="4">cv. G240</strain>
        <tissue evidence="3">Leaf</tissue>
    </source>
</reference>
<dbReference type="SUPFAM" id="SSF57756">
    <property type="entry name" value="Retrovirus zinc finger-like domains"/>
    <property type="match status" value="1"/>
</dbReference>
<dbReference type="AlphaFoldDB" id="A0A7J7GE98"/>
<dbReference type="EMBL" id="JACBKZ010000011">
    <property type="protein sequence ID" value="KAF5939083.1"/>
    <property type="molecule type" value="Genomic_DNA"/>
</dbReference>